<comment type="subunit">
    <text evidence="8">Homodimer.</text>
</comment>
<evidence type="ECO:0000256" key="5">
    <source>
        <dbReference type="ARBA" id="ARBA00022741"/>
    </source>
</evidence>
<feature type="binding site" evidence="8">
    <location>
        <begin position="184"/>
        <end position="187"/>
    </location>
    <ligand>
        <name>ATP</name>
        <dbReference type="ChEBI" id="CHEBI:30616"/>
    </ligand>
</feature>
<dbReference type="UniPathway" id="UPA00028">
    <property type="reaction ID" value="UER00005"/>
</dbReference>
<dbReference type="Gene3D" id="3.30.1300.10">
    <property type="entry name" value="Pantoate-beta-alanine ligase, C-terminal domain"/>
    <property type="match status" value="1"/>
</dbReference>
<comment type="caution">
    <text evidence="9">The sequence shown here is derived from an EMBL/GenBank/DDBJ whole genome shotgun (WGS) entry which is preliminary data.</text>
</comment>
<keyword evidence="4 8" id="KW-0566">Pantothenate biosynthesis</keyword>
<protein>
    <recommendedName>
        <fullName evidence="8">Pantothenate synthetase</fullName>
        <shortName evidence="8">PS</shortName>
        <ecNumber evidence="8">6.3.2.1</ecNumber>
    </recommendedName>
    <alternativeName>
        <fullName evidence="8">Pantoate--beta-alanine ligase</fullName>
    </alternativeName>
    <alternativeName>
        <fullName evidence="8">Pantoate-activating enzyme</fullName>
    </alternativeName>
</protein>
<evidence type="ECO:0000256" key="4">
    <source>
        <dbReference type="ARBA" id="ARBA00022655"/>
    </source>
</evidence>
<keyword evidence="10" id="KW-1185">Reference proteome</keyword>
<feature type="binding site" evidence="8">
    <location>
        <position position="153"/>
    </location>
    <ligand>
        <name>(R)-pantoate</name>
        <dbReference type="ChEBI" id="CHEBI:15980"/>
    </ligand>
</feature>
<comment type="miscellaneous">
    <text evidence="8">The reaction proceeds by a bi uni uni bi ping pong mechanism.</text>
</comment>
<organism evidence="9 10">
    <name type="scientific">Rubritalea profundi</name>
    <dbReference type="NCBI Taxonomy" id="1658618"/>
    <lineage>
        <taxon>Bacteria</taxon>
        <taxon>Pseudomonadati</taxon>
        <taxon>Verrucomicrobiota</taxon>
        <taxon>Verrucomicrobiia</taxon>
        <taxon>Verrucomicrobiales</taxon>
        <taxon>Rubritaleaceae</taxon>
        <taxon>Rubritalea</taxon>
    </lineage>
</organism>
<comment type="subcellular location">
    <subcellularLocation>
        <location evidence="8">Cytoplasm</location>
    </subcellularLocation>
</comment>
<dbReference type="GO" id="GO:0004592">
    <property type="term" value="F:pantoate-beta-alanine ligase activity"/>
    <property type="evidence" value="ECO:0007669"/>
    <property type="project" value="UniProtKB-UniRule"/>
</dbReference>
<evidence type="ECO:0000313" key="9">
    <source>
        <dbReference type="EMBL" id="PQJ29961.1"/>
    </source>
</evidence>
<dbReference type="GO" id="GO:0005524">
    <property type="term" value="F:ATP binding"/>
    <property type="evidence" value="ECO:0007669"/>
    <property type="project" value="UniProtKB-KW"/>
</dbReference>
<comment type="similarity">
    <text evidence="2 8">Belongs to the pantothenate synthetase family.</text>
</comment>
<dbReference type="PANTHER" id="PTHR21299:SF1">
    <property type="entry name" value="PANTOATE--BETA-ALANINE LIGASE"/>
    <property type="match status" value="1"/>
</dbReference>
<evidence type="ECO:0000256" key="8">
    <source>
        <dbReference type="HAMAP-Rule" id="MF_00158"/>
    </source>
</evidence>
<dbReference type="EC" id="6.3.2.1" evidence="8"/>
<dbReference type="EMBL" id="MQWA01000001">
    <property type="protein sequence ID" value="PQJ29961.1"/>
    <property type="molecule type" value="Genomic_DNA"/>
</dbReference>
<gene>
    <name evidence="8" type="primary">panC</name>
    <name evidence="9" type="ORF">BSZ32_16710</name>
</gene>
<feature type="active site" description="Proton donor" evidence="8">
    <location>
        <position position="34"/>
    </location>
</feature>
<keyword evidence="6 8" id="KW-0067">ATP-binding</keyword>
<proteinExistence type="inferred from homology"/>
<sequence length="284" mass="30725">MDIITTVTDLLFAKKKYLTAPVLVPTMGALHDGHLALIEKARAIAGPNGCVAVSIFVNPIQFDNPDDLKNYPSTLQRDIAICGERGVDLLFTPDTGSLYSANHSTVITEDCLASKLCGATRSGHFDGVCTVVAKLFNIFTPIDAVFGKKDYQQLAIINRMVRDLNFQVIIHGVDTVRENDGLALSSRNVHLSSDARTQAPAIRQAMLLAQKSLASGVDDSAKLLEAMKSHLSTHAPLAEINYLECVCANSLQPQVRIIQKSLITIAACFGDVRLIDNIELVPAN</sequence>
<evidence type="ECO:0000256" key="7">
    <source>
        <dbReference type="ARBA" id="ARBA00048258"/>
    </source>
</evidence>
<reference evidence="9 10" key="1">
    <citation type="submission" date="2016-12" db="EMBL/GenBank/DDBJ databases">
        <title>Study of bacterial adaptation to deep sea.</title>
        <authorList>
            <person name="Song J."/>
            <person name="Yoshizawa S."/>
            <person name="Kogure K."/>
        </authorList>
    </citation>
    <scope>NUCLEOTIDE SEQUENCE [LARGE SCALE GENOMIC DNA]</scope>
    <source>
        <strain evidence="9 10">SAORIC-165</strain>
    </source>
</reference>
<dbReference type="GO" id="GO:0015940">
    <property type="term" value="P:pantothenate biosynthetic process"/>
    <property type="evidence" value="ECO:0007669"/>
    <property type="project" value="UniProtKB-UniRule"/>
</dbReference>
<dbReference type="NCBIfam" id="TIGR00018">
    <property type="entry name" value="panC"/>
    <property type="match status" value="1"/>
</dbReference>
<accession>A0A2S7U688</accession>
<feature type="binding site" evidence="8">
    <location>
        <position position="176"/>
    </location>
    <ligand>
        <name>ATP</name>
        <dbReference type="ChEBI" id="CHEBI:30616"/>
    </ligand>
</feature>
<dbReference type="CDD" id="cd00560">
    <property type="entry name" value="PanC"/>
    <property type="match status" value="1"/>
</dbReference>
<feature type="binding site" evidence="8">
    <location>
        <position position="61"/>
    </location>
    <ligand>
        <name>(R)-pantoate</name>
        <dbReference type="ChEBI" id="CHEBI:15980"/>
    </ligand>
</feature>
<dbReference type="RefSeq" id="WP_105044475.1">
    <property type="nucleotide sequence ID" value="NZ_MQWA01000001.1"/>
</dbReference>
<keyword evidence="5 8" id="KW-0547">Nucleotide-binding</keyword>
<keyword evidence="3 8" id="KW-0436">Ligase</keyword>
<feature type="binding site" evidence="8">
    <location>
        <begin position="27"/>
        <end position="34"/>
    </location>
    <ligand>
        <name>ATP</name>
        <dbReference type="ChEBI" id="CHEBI:30616"/>
    </ligand>
</feature>
<name>A0A2S7U688_9BACT</name>
<dbReference type="AlphaFoldDB" id="A0A2S7U688"/>
<dbReference type="HAMAP" id="MF_00158">
    <property type="entry name" value="PanC"/>
    <property type="match status" value="1"/>
</dbReference>
<feature type="binding site" evidence="8">
    <location>
        <begin position="147"/>
        <end position="150"/>
    </location>
    <ligand>
        <name>ATP</name>
        <dbReference type="ChEBI" id="CHEBI:30616"/>
    </ligand>
</feature>
<dbReference type="Proteomes" id="UP000239907">
    <property type="component" value="Unassembled WGS sequence"/>
</dbReference>
<dbReference type="PANTHER" id="PTHR21299">
    <property type="entry name" value="CYTIDYLATE KINASE/PANTOATE-BETA-ALANINE LIGASE"/>
    <property type="match status" value="1"/>
</dbReference>
<dbReference type="Gene3D" id="3.40.50.620">
    <property type="entry name" value="HUPs"/>
    <property type="match status" value="1"/>
</dbReference>
<comment type="function">
    <text evidence="8">Catalyzes the condensation of pantoate with beta-alanine in an ATP-dependent reaction via a pantoyl-adenylate intermediate.</text>
</comment>
<feature type="binding site" evidence="8">
    <location>
        <position position="61"/>
    </location>
    <ligand>
        <name>beta-alanine</name>
        <dbReference type="ChEBI" id="CHEBI:57966"/>
    </ligand>
</feature>
<dbReference type="InterPro" id="IPR014729">
    <property type="entry name" value="Rossmann-like_a/b/a_fold"/>
</dbReference>
<evidence type="ECO:0000256" key="6">
    <source>
        <dbReference type="ARBA" id="ARBA00022840"/>
    </source>
</evidence>
<evidence type="ECO:0000256" key="3">
    <source>
        <dbReference type="ARBA" id="ARBA00022598"/>
    </source>
</evidence>
<dbReference type="InterPro" id="IPR042176">
    <property type="entry name" value="Pantoate_ligase_C"/>
</dbReference>
<dbReference type="SUPFAM" id="SSF52374">
    <property type="entry name" value="Nucleotidylyl transferase"/>
    <property type="match status" value="1"/>
</dbReference>
<comment type="pathway">
    <text evidence="1 8">Cofactor biosynthesis; (R)-pantothenate biosynthesis; (R)-pantothenate from (R)-pantoate and beta-alanine: step 1/1.</text>
</comment>
<dbReference type="OrthoDB" id="9773087at2"/>
<comment type="catalytic activity">
    <reaction evidence="7 8">
        <text>(R)-pantoate + beta-alanine + ATP = (R)-pantothenate + AMP + diphosphate + H(+)</text>
        <dbReference type="Rhea" id="RHEA:10912"/>
        <dbReference type="ChEBI" id="CHEBI:15378"/>
        <dbReference type="ChEBI" id="CHEBI:15980"/>
        <dbReference type="ChEBI" id="CHEBI:29032"/>
        <dbReference type="ChEBI" id="CHEBI:30616"/>
        <dbReference type="ChEBI" id="CHEBI:33019"/>
        <dbReference type="ChEBI" id="CHEBI:57966"/>
        <dbReference type="ChEBI" id="CHEBI:456215"/>
        <dbReference type="EC" id="6.3.2.1"/>
    </reaction>
</comment>
<keyword evidence="8" id="KW-0963">Cytoplasm</keyword>
<dbReference type="Pfam" id="PF02569">
    <property type="entry name" value="Pantoate_ligase"/>
    <property type="match status" value="1"/>
</dbReference>
<evidence type="ECO:0000256" key="1">
    <source>
        <dbReference type="ARBA" id="ARBA00004990"/>
    </source>
</evidence>
<dbReference type="GO" id="GO:0005829">
    <property type="term" value="C:cytosol"/>
    <property type="evidence" value="ECO:0007669"/>
    <property type="project" value="TreeGrafter"/>
</dbReference>
<dbReference type="InterPro" id="IPR003721">
    <property type="entry name" value="Pantoate_ligase"/>
</dbReference>
<evidence type="ECO:0000313" key="10">
    <source>
        <dbReference type="Proteomes" id="UP000239907"/>
    </source>
</evidence>
<evidence type="ECO:0000256" key="2">
    <source>
        <dbReference type="ARBA" id="ARBA00009256"/>
    </source>
</evidence>